<keyword evidence="2" id="KW-0805">Transcription regulation</keyword>
<dbReference type="Gene3D" id="1.10.10.10">
    <property type="entry name" value="Winged helix-like DNA-binding domain superfamily/Winged helix DNA-binding domain"/>
    <property type="match status" value="1"/>
</dbReference>
<dbReference type="RefSeq" id="WP_310424939.1">
    <property type="nucleotide sequence ID" value="NZ_JAVDYC010000001.1"/>
</dbReference>
<dbReference type="Pfam" id="PF03704">
    <property type="entry name" value="BTAD"/>
    <property type="match status" value="1"/>
</dbReference>
<dbReference type="SMART" id="SM00862">
    <property type="entry name" value="Trans_reg_C"/>
    <property type="match status" value="1"/>
</dbReference>
<dbReference type="GO" id="GO:0000160">
    <property type="term" value="P:phosphorelay signal transduction system"/>
    <property type="evidence" value="ECO:0007669"/>
    <property type="project" value="InterPro"/>
</dbReference>
<evidence type="ECO:0000256" key="4">
    <source>
        <dbReference type="ARBA" id="ARBA00023163"/>
    </source>
</evidence>
<dbReference type="CDD" id="cd15831">
    <property type="entry name" value="BTAD"/>
    <property type="match status" value="1"/>
</dbReference>
<protein>
    <submittedName>
        <fullName evidence="7">DNA-binding SARP family transcriptional activator</fullName>
    </submittedName>
</protein>
<evidence type="ECO:0000313" key="7">
    <source>
        <dbReference type="EMBL" id="MDR7327544.1"/>
    </source>
</evidence>
<dbReference type="PROSITE" id="PS51755">
    <property type="entry name" value="OMPR_PHOB"/>
    <property type="match status" value="1"/>
</dbReference>
<dbReference type="SUPFAM" id="SSF52540">
    <property type="entry name" value="P-loop containing nucleoside triphosphate hydrolases"/>
    <property type="match status" value="1"/>
</dbReference>
<dbReference type="SUPFAM" id="SSF48452">
    <property type="entry name" value="TPR-like"/>
    <property type="match status" value="1"/>
</dbReference>
<evidence type="ECO:0000256" key="2">
    <source>
        <dbReference type="ARBA" id="ARBA00023015"/>
    </source>
</evidence>
<evidence type="ECO:0000256" key="1">
    <source>
        <dbReference type="ARBA" id="ARBA00005820"/>
    </source>
</evidence>
<evidence type="ECO:0000256" key="3">
    <source>
        <dbReference type="ARBA" id="ARBA00023125"/>
    </source>
</evidence>
<dbReference type="InterPro" id="IPR001867">
    <property type="entry name" value="OmpR/PhoB-type_DNA-bd"/>
</dbReference>
<dbReference type="GO" id="GO:0006355">
    <property type="term" value="P:regulation of DNA-templated transcription"/>
    <property type="evidence" value="ECO:0007669"/>
    <property type="project" value="InterPro"/>
</dbReference>
<dbReference type="InterPro" id="IPR005158">
    <property type="entry name" value="BTAD"/>
</dbReference>
<name>A0AAE3ZWV3_9ACTN</name>
<dbReference type="InterPro" id="IPR016032">
    <property type="entry name" value="Sig_transdc_resp-reg_C-effctor"/>
</dbReference>
<dbReference type="Gene3D" id="1.25.40.10">
    <property type="entry name" value="Tetratricopeptide repeat domain"/>
    <property type="match status" value="1"/>
</dbReference>
<keyword evidence="3 5" id="KW-0238">DNA-binding</keyword>
<comment type="similarity">
    <text evidence="1">Belongs to the AfsR/DnrI/RedD regulatory family.</text>
</comment>
<dbReference type="Gene3D" id="3.40.50.300">
    <property type="entry name" value="P-loop containing nucleotide triphosphate hydrolases"/>
    <property type="match status" value="1"/>
</dbReference>
<dbReference type="InterPro" id="IPR036388">
    <property type="entry name" value="WH-like_DNA-bd_sf"/>
</dbReference>
<gene>
    <name evidence="7" type="ORF">J2S44_007794</name>
</gene>
<dbReference type="PRINTS" id="PR00364">
    <property type="entry name" value="DISEASERSIST"/>
</dbReference>
<dbReference type="GO" id="GO:0043531">
    <property type="term" value="F:ADP binding"/>
    <property type="evidence" value="ECO:0007669"/>
    <property type="project" value="InterPro"/>
</dbReference>
<dbReference type="PANTHER" id="PTHR35807">
    <property type="entry name" value="TRANSCRIPTIONAL REGULATOR REDD-RELATED"/>
    <property type="match status" value="1"/>
</dbReference>
<sequence length="580" mass="61901">MEFKLLGPVRALSGGTAVDVGPRKQRLVLAVLLLEAGRLVDSTGLIRACWLDEPPPTAHRVIHAHLSRLRTALTGHDVALTRHGAGYVLEIDRSLVDAHRFRDLIRRAAVAGTDSERVALLERALGLWHGQPLEDVAAGETRQRLCGGLTEARTTAMQDRWDALLRLGRHRSILDELVTAAGEDPGQQRVTGQLMLALYRAGRAAEALETYRAYRRRLVDDYAIEPSGELRALETAILRGAPGLDAGHPPTGPTPNQLPPAVPGFTGRADALAVLDEVPAGATVVLSGPAGVGKTALAVNWAHRVRDRFPDGRLYVNLRGFDPDGHPVRVAEAMRDVLHALGDPHDRSPSTLNAQTGRYRSLIAGRKMLVLLDNARDAAQVRPLLPATPTATTLVTSRDRLTSLLAVEDACPLALDVLPPGEARSLLSRRLGARRTLAEPAAVATIVEACARLPLALSVAAARARASGFPLATLAAELTGPRGPLDALDGGDPSSDVRAVLASSLTLVSGAAARLFQLFGATAWPELTVAAAASLMDLPSDRVRPLLTELTRTGLLSEHAPGRFTCHALLRRVTQDVLLR</sequence>
<evidence type="ECO:0000259" key="6">
    <source>
        <dbReference type="PROSITE" id="PS51755"/>
    </source>
</evidence>
<dbReference type="PANTHER" id="PTHR35807:SF1">
    <property type="entry name" value="TRANSCRIPTIONAL REGULATOR REDD"/>
    <property type="match status" value="1"/>
</dbReference>
<reference evidence="7 8" key="1">
    <citation type="submission" date="2023-07" db="EMBL/GenBank/DDBJ databases">
        <title>Sequencing the genomes of 1000 actinobacteria strains.</title>
        <authorList>
            <person name="Klenk H.-P."/>
        </authorList>
    </citation>
    <scope>NUCLEOTIDE SEQUENCE [LARGE SCALE GENOMIC DNA]</scope>
    <source>
        <strain evidence="7 8">DSM 44711</strain>
    </source>
</reference>
<dbReference type="Proteomes" id="UP001183629">
    <property type="component" value="Unassembled WGS sequence"/>
</dbReference>
<dbReference type="SMART" id="SM01043">
    <property type="entry name" value="BTAD"/>
    <property type="match status" value="1"/>
</dbReference>
<dbReference type="InterPro" id="IPR027417">
    <property type="entry name" value="P-loop_NTPase"/>
</dbReference>
<organism evidence="7 8">
    <name type="scientific">Catenuloplanes niger</name>
    <dbReference type="NCBI Taxonomy" id="587534"/>
    <lineage>
        <taxon>Bacteria</taxon>
        <taxon>Bacillati</taxon>
        <taxon>Actinomycetota</taxon>
        <taxon>Actinomycetes</taxon>
        <taxon>Micromonosporales</taxon>
        <taxon>Micromonosporaceae</taxon>
        <taxon>Catenuloplanes</taxon>
    </lineage>
</organism>
<feature type="domain" description="OmpR/PhoB-type" evidence="6">
    <location>
        <begin position="1"/>
        <end position="91"/>
    </location>
</feature>
<evidence type="ECO:0000256" key="5">
    <source>
        <dbReference type="PROSITE-ProRule" id="PRU01091"/>
    </source>
</evidence>
<keyword evidence="4" id="KW-0804">Transcription</keyword>
<comment type="caution">
    <text evidence="7">The sequence shown here is derived from an EMBL/GenBank/DDBJ whole genome shotgun (WGS) entry which is preliminary data.</text>
</comment>
<evidence type="ECO:0000313" key="8">
    <source>
        <dbReference type="Proteomes" id="UP001183629"/>
    </source>
</evidence>
<dbReference type="GO" id="GO:0003677">
    <property type="term" value="F:DNA binding"/>
    <property type="evidence" value="ECO:0007669"/>
    <property type="project" value="UniProtKB-UniRule"/>
</dbReference>
<proteinExistence type="inferred from homology"/>
<accession>A0AAE3ZWV3</accession>
<dbReference type="InterPro" id="IPR051677">
    <property type="entry name" value="AfsR-DnrI-RedD_regulator"/>
</dbReference>
<dbReference type="InterPro" id="IPR011990">
    <property type="entry name" value="TPR-like_helical_dom_sf"/>
</dbReference>
<keyword evidence="8" id="KW-1185">Reference proteome</keyword>
<dbReference type="AlphaFoldDB" id="A0AAE3ZWV3"/>
<dbReference type="SUPFAM" id="SSF46894">
    <property type="entry name" value="C-terminal effector domain of the bipartite response regulators"/>
    <property type="match status" value="1"/>
</dbReference>
<dbReference type="EMBL" id="JAVDYC010000001">
    <property type="protein sequence ID" value="MDR7327544.1"/>
    <property type="molecule type" value="Genomic_DNA"/>
</dbReference>
<feature type="DNA-binding region" description="OmpR/PhoB-type" evidence="5">
    <location>
        <begin position="1"/>
        <end position="91"/>
    </location>
</feature>
<dbReference type="Pfam" id="PF00486">
    <property type="entry name" value="Trans_reg_C"/>
    <property type="match status" value="1"/>
</dbReference>